<proteinExistence type="predicted"/>
<protein>
    <submittedName>
        <fullName evidence="3">Cysteine hydrolase</fullName>
    </submittedName>
</protein>
<accession>A0AAU3GL36</accession>
<evidence type="ECO:0000313" key="3">
    <source>
        <dbReference type="EMBL" id="WTY93752.1"/>
    </source>
</evidence>
<evidence type="ECO:0000259" key="2">
    <source>
        <dbReference type="Pfam" id="PF00857"/>
    </source>
</evidence>
<keyword evidence="1 3" id="KW-0378">Hydrolase</keyword>
<sequence length="184" mass="19355">MSRTALLLMDLQNANLAQVPEDYVSRAVHALDTARAAGVPVIHIALRLRDGHTDAHPRNKIFGALPAHLFTADDPGAAIHPAVAPAEGEIVVHKNRVSAFAGNNLQQILAAQDISHLVLAGISTAGVVMTTALQAADLDHRVTVLSDACVDPDPVLHDTLIAGVLARRVEVSTVEAWSDSLEAA</sequence>
<dbReference type="SUPFAM" id="SSF52499">
    <property type="entry name" value="Isochorismatase-like hydrolases"/>
    <property type="match status" value="1"/>
</dbReference>
<dbReference type="GO" id="GO:0016787">
    <property type="term" value="F:hydrolase activity"/>
    <property type="evidence" value="ECO:0007669"/>
    <property type="project" value="UniProtKB-KW"/>
</dbReference>
<dbReference type="InterPro" id="IPR050272">
    <property type="entry name" value="Isochorismatase-like_hydrls"/>
</dbReference>
<dbReference type="Pfam" id="PF00857">
    <property type="entry name" value="Isochorismatase"/>
    <property type="match status" value="1"/>
</dbReference>
<dbReference type="InterPro" id="IPR036380">
    <property type="entry name" value="Isochorismatase-like_sf"/>
</dbReference>
<dbReference type="Gene3D" id="3.40.50.850">
    <property type="entry name" value="Isochorismatase-like"/>
    <property type="match status" value="1"/>
</dbReference>
<dbReference type="InterPro" id="IPR000868">
    <property type="entry name" value="Isochorismatase-like_dom"/>
</dbReference>
<dbReference type="CDD" id="cd00431">
    <property type="entry name" value="cysteine_hydrolases"/>
    <property type="match status" value="1"/>
</dbReference>
<dbReference type="PANTHER" id="PTHR43540">
    <property type="entry name" value="PEROXYUREIDOACRYLATE/UREIDOACRYLATE AMIDOHYDROLASE-RELATED"/>
    <property type="match status" value="1"/>
</dbReference>
<dbReference type="AlphaFoldDB" id="A0AAU3GL36"/>
<feature type="domain" description="Isochorismatase-like" evidence="2">
    <location>
        <begin position="4"/>
        <end position="175"/>
    </location>
</feature>
<gene>
    <name evidence="3" type="ORF">OG626_02050</name>
</gene>
<name>A0AAU3GL36_9ACTN</name>
<dbReference type="PANTHER" id="PTHR43540:SF1">
    <property type="entry name" value="ISOCHORISMATASE HYDROLASE"/>
    <property type="match status" value="1"/>
</dbReference>
<organism evidence="3">
    <name type="scientific">Streptomyces sp. NBC_01401</name>
    <dbReference type="NCBI Taxonomy" id="2903854"/>
    <lineage>
        <taxon>Bacteria</taxon>
        <taxon>Bacillati</taxon>
        <taxon>Actinomycetota</taxon>
        <taxon>Actinomycetes</taxon>
        <taxon>Kitasatosporales</taxon>
        <taxon>Streptomycetaceae</taxon>
        <taxon>Streptomyces</taxon>
    </lineage>
</organism>
<reference evidence="3" key="1">
    <citation type="submission" date="2022-10" db="EMBL/GenBank/DDBJ databases">
        <title>The complete genomes of actinobacterial strains from the NBC collection.</title>
        <authorList>
            <person name="Joergensen T.S."/>
            <person name="Alvarez Arevalo M."/>
            <person name="Sterndorff E.B."/>
            <person name="Faurdal D."/>
            <person name="Vuksanovic O."/>
            <person name="Mourched A.-S."/>
            <person name="Charusanti P."/>
            <person name="Shaw S."/>
            <person name="Blin K."/>
            <person name="Weber T."/>
        </authorList>
    </citation>
    <scope>NUCLEOTIDE SEQUENCE</scope>
    <source>
        <strain evidence="3">NBC_01401</strain>
    </source>
</reference>
<dbReference type="EMBL" id="CP109535">
    <property type="protein sequence ID" value="WTY93752.1"/>
    <property type="molecule type" value="Genomic_DNA"/>
</dbReference>
<evidence type="ECO:0000256" key="1">
    <source>
        <dbReference type="ARBA" id="ARBA00022801"/>
    </source>
</evidence>